<name>A0AAW9TKP0_RHIML</name>
<reference evidence="1 2" key="1">
    <citation type="journal article" date="2013" name="Genome Biol.">
        <title>Comparative genomics of the core and accessory genomes of 48 Sinorhizobium strains comprising five genospecies.</title>
        <authorList>
            <person name="Sugawara M."/>
            <person name="Epstein B."/>
            <person name="Badgley B.D."/>
            <person name="Unno T."/>
            <person name="Xu L."/>
            <person name="Reese J."/>
            <person name="Gyaneshwar P."/>
            <person name="Denny R."/>
            <person name="Mudge J."/>
            <person name="Bharti A.K."/>
            <person name="Farmer A.D."/>
            <person name="May G.D."/>
            <person name="Woodward J.E."/>
            <person name="Medigue C."/>
            <person name="Vallenet D."/>
            <person name="Lajus A."/>
            <person name="Rouy Z."/>
            <person name="Martinez-Vaz B."/>
            <person name="Tiffin P."/>
            <person name="Young N.D."/>
            <person name="Sadowsky M.J."/>
        </authorList>
    </citation>
    <scope>NUCLEOTIDE SEQUENCE [LARGE SCALE GENOMIC DNA]</scope>
    <source>
        <strain evidence="1 2">N6B1</strain>
    </source>
</reference>
<organism evidence="1 2">
    <name type="scientific">Rhizobium meliloti</name>
    <name type="common">Ensifer meliloti</name>
    <name type="synonym">Sinorhizobium meliloti</name>
    <dbReference type="NCBI Taxonomy" id="382"/>
    <lineage>
        <taxon>Bacteria</taxon>
        <taxon>Pseudomonadati</taxon>
        <taxon>Pseudomonadota</taxon>
        <taxon>Alphaproteobacteria</taxon>
        <taxon>Hyphomicrobiales</taxon>
        <taxon>Rhizobiaceae</taxon>
        <taxon>Sinorhizobium/Ensifer group</taxon>
        <taxon>Sinorhizobium</taxon>
    </lineage>
</organism>
<dbReference type="EMBL" id="WISR01000058">
    <property type="protein sequence ID" value="MQW32343.1"/>
    <property type="molecule type" value="Genomic_DNA"/>
</dbReference>
<sequence length="138" mass="15583">MKHRRLLFAWPRRSVPNFGSKYYRRCCLRASRPWPQGKEDVMSSIENNISSVDFEMIRSVLDDAGYDASVLVEDQCLFDTAALLVTKLFLSGVDSRSALAAKLECQLGRAGTHRHRLSLSLSRYAIQGFPLESQANKS</sequence>
<dbReference type="AlphaFoldDB" id="A0AAW9TKP0"/>
<evidence type="ECO:0000313" key="1">
    <source>
        <dbReference type="EMBL" id="MQW32343.1"/>
    </source>
</evidence>
<protein>
    <submittedName>
        <fullName evidence="1">Uncharacterized protein</fullName>
    </submittedName>
</protein>
<gene>
    <name evidence="1" type="ORF">GHK53_05810</name>
</gene>
<comment type="caution">
    <text evidence="1">The sequence shown here is derived from an EMBL/GenBank/DDBJ whole genome shotgun (WGS) entry which is preliminary data.</text>
</comment>
<evidence type="ECO:0000313" key="2">
    <source>
        <dbReference type="Proteomes" id="UP000429484"/>
    </source>
</evidence>
<proteinExistence type="predicted"/>
<accession>A0AAW9TKP0</accession>
<dbReference type="Proteomes" id="UP000429484">
    <property type="component" value="Unassembled WGS sequence"/>
</dbReference>